<dbReference type="CDD" id="cd08829">
    <property type="entry name" value="SPFH_paraslipin"/>
    <property type="match status" value="1"/>
</dbReference>
<dbReference type="GO" id="GO:0098552">
    <property type="term" value="C:side of membrane"/>
    <property type="evidence" value="ECO:0007669"/>
    <property type="project" value="UniProtKB-ARBA"/>
</dbReference>
<dbReference type="GO" id="GO:0005886">
    <property type="term" value="C:plasma membrane"/>
    <property type="evidence" value="ECO:0007669"/>
    <property type="project" value="UniProtKB-ARBA"/>
</dbReference>
<sequence length="298" mass="33323">MNPTYTALLVLVIVIILLILLALSLSIKIVPQTSFYVIERFGVYKKVWNSGIHVKIPFIDRVALKGNYKEKVSDYEPQDVITKDNVLITVDTVVFYQITDAKLYTYGAENPNLALEKLSATTLRNLLGELDLDHTLTSREIVNNKLTSILDEASDAWGIKVNRVEVKNITPPKDVQKAMEKQMQAEREKRANILEAEGRKEASIKIAEGRSKALILEAEAHKEAKILKAQAEREAIELITSAKITPEYLKYQSIEGLKNLADGNATKIIIPPNLADIASTMSVTAEMFNDSKVEKVEK</sequence>
<gene>
    <name evidence="3" type="ORF">FOY43_00200</name>
</gene>
<evidence type="ECO:0000256" key="1">
    <source>
        <dbReference type="ARBA" id="ARBA00008164"/>
    </source>
</evidence>
<protein>
    <submittedName>
        <fullName evidence="3">SPFH/Band 7/PHB domain protein</fullName>
    </submittedName>
</protein>
<evidence type="ECO:0000259" key="2">
    <source>
        <dbReference type="SMART" id="SM00244"/>
    </source>
</evidence>
<dbReference type="SUPFAM" id="SSF117892">
    <property type="entry name" value="Band 7/SPFH domain"/>
    <property type="match status" value="1"/>
</dbReference>
<dbReference type="EMBL" id="CP041663">
    <property type="protein sequence ID" value="QDY88093.1"/>
    <property type="molecule type" value="Genomic_DNA"/>
</dbReference>
<comment type="similarity">
    <text evidence="1">Belongs to the band 7/mec-2 family.</text>
</comment>
<dbReference type="Proteomes" id="UP000317512">
    <property type="component" value="Chromosome"/>
</dbReference>
<dbReference type="PRINTS" id="PR00721">
    <property type="entry name" value="STOMATIN"/>
</dbReference>
<dbReference type="AlphaFoldDB" id="A0A5B8JFW1"/>
<evidence type="ECO:0000313" key="4">
    <source>
        <dbReference type="Proteomes" id="UP000317512"/>
    </source>
</evidence>
<accession>A0A5B8JFW1</accession>
<reference evidence="4" key="1">
    <citation type="submission" date="2019-07" db="EMBL/GenBank/DDBJ databases">
        <title>Complete genome sequences of three Mycoplasma sp. 1220 strains.</title>
        <authorList>
            <person name="Grozner D."/>
            <person name="Forro B."/>
            <person name="Kovacs A.B."/>
            <person name="Marton S."/>
            <person name="Banyai K."/>
            <person name="Kreizinger Z."/>
            <person name="Sulyok K.M."/>
            <person name="Gyuranecz M."/>
        </authorList>
    </citation>
    <scope>NUCLEOTIDE SEQUENCE [LARGE SCALE GENOMIC DNA]</scope>
    <source>
        <strain evidence="4">MYCAV93</strain>
    </source>
</reference>
<dbReference type="InterPro" id="IPR050710">
    <property type="entry name" value="Band7/mec-2_domain"/>
</dbReference>
<dbReference type="Pfam" id="PF01145">
    <property type="entry name" value="Band_7"/>
    <property type="match status" value="1"/>
</dbReference>
<organism evidence="3 4">
    <name type="scientific">Mycoplasma anserisalpingitidis</name>
    <dbReference type="NCBI Taxonomy" id="519450"/>
    <lineage>
        <taxon>Bacteria</taxon>
        <taxon>Bacillati</taxon>
        <taxon>Mycoplasmatota</taxon>
        <taxon>Mollicutes</taxon>
        <taxon>Mycoplasmataceae</taxon>
        <taxon>Mycoplasma</taxon>
    </lineage>
</organism>
<evidence type="ECO:0000313" key="3">
    <source>
        <dbReference type="EMBL" id="QDY88093.1"/>
    </source>
</evidence>
<dbReference type="PANTHER" id="PTHR43327:SF10">
    <property type="entry name" value="STOMATIN-LIKE PROTEIN 2, MITOCHONDRIAL"/>
    <property type="match status" value="1"/>
</dbReference>
<dbReference type="OrthoDB" id="9809197at2"/>
<dbReference type="Gene3D" id="3.30.479.30">
    <property type="entry name" value="Band 7 domain"/>
    <property type="match status" value="1"/>
</dbReference>
<dbReference type="SMART" id="SM00244">
    <property type="entry name" value="PHB"/>
    <property type="match status" value="1"/>
</dbReference>
<dbReference type="RefSeq" id="WP_146308434.1">
    <property type="nucleotide sequence ID" value="NZ_CP041663.1"/>
</dbReference>
<proteinExistence type="inferred from homology"/>
<name>A0A5B8JFW1_9MOLU</name>
<dbReference type="InterPro" id="IPR001972">
    <property type="entry name" value="Stomatin_HflK_fam"/>
</dbReference>
<dbReference type="InterPro" id="IPR036013">
    <property type="entry name" value="Band_7/SPFH_dom_sf"/>
</dbReference>
<dbReference type="InterPro" id="IPR001107">
    <property type="entry name" value="Band_7"/>
</dbReference>
<dbReference type="PANTHER" id="PTHR43327">
    <property type="entry name" value="STOMATIN-LIKE PROTEIN 2, MITOCHONDRIAL"/>
    <property type="match status" value="1"/>
</dbReference>
<feature type="domain" description="Band 7" evidence="2">
    <location>
        <begin position="25"/>
        <end position="183"/>
    </location>
</feature>
<dbReference type="FunFam" id="3.30.479.30:FF:000004">
    <property type="entry name" value="Putative membrane protease family, stomatin"/>
    <property type="match status" value="1"/>
</dbReference>